<evidence type="ECO:0000313" key="2">
    <source>
        <dbReference type="EMBL" id="GAQ92602.1"/>
    </source>
</evidence>
<organism evidence="2 3">
    <name type="scientific">Klebsormidium nitens</name>
    <name type="common">Green alga</name>
    <name type="synonym">Ulothrix nitens</name>
    <dbReference type="NCBI Taxonomy" id="105231"/>
    <lineage>
        <taxon>Eukaryota</taxon>
        <taxon>Viridiplantae</taxon>
        <taxon>Streptophyta</taxon>
        <taxon>Klebsormidiophyceae</taxon>
        <taxon>Klebsormidiales</taxon>
        <taxon>Klebsormidiaceae</taxon>
        <taxon>Klebsormidium</taxon>
    </lineage>
</organism>
<evidence type="ECO:0000256" key="1">
    <source>
        <dbReference type="SAM" id="MobiDB-lite"/>
    </source>
</evidence>
<feature type="compositionally biased region" description="Acidic residues" evidence="1">
    <location>
        <begin position="311"/>
        <end position="328"/>
    </location>
</feature>
<protein>
    <submittedName>
        <fullName evidence="2">Uncharacterized protein</fullName>
    </submittedName>
</protein>
<reference evidence="2 3" key="1">
    <citation type="journal article" date="2014" name="Nat. Commun.">
        <title>Klebsormidium flaccidum genome reveals primary factors for plant terrestrial adaptation.</title>
        <authorList>
            <person name="Hori K."/>
            <person name="Maruyama F."/>
            <person name="Fujisawa T."/>
            <person name="Togashi T."/>
            <person name="Yamamoto N."/>
            <person name="Seo M."/>
            <person name="Sato S."/>
            <person name="Yamada T."/>
            <person name="Mori H."/>
            <person name="Tajima N."/>
            <person name="Moriyama T."/>
            <person name="Ikeuchi M."/>
            <person name="Watanabe M."/>
            <person name="Wada H."/>
            <person name="Kobayashi K."/>
            <person name="Saito M."/>
            <person name="Masuda T."/>
            <person name="Sasaki-Sekimoto Y."/>
            <person name="Mashiguchi K."/>
            <person name="Awai K."/>
            <person name="Shimojima M."/>
            <person name="Masuda S."/>
            <person name="Iwai M."/>
            <person name="Nobusawa T."/>
            <person name="Narise T."/>
            <person name="Kondo S."/>
            <person name="Saito H."/>
            <person name="Sato R."/>
            <person name="Murakawa M."/>
            <person name="Ihara Y."/>
            <person name="Oshima-Yamada Y."/>
            <person name="Ohtaka K."/>
            <person name="Satoh M."/>
            <person name="Sonobe K."/>
            <person name="Ishii M."/>
            <person name="Ohtani R."/>
            <person name="Kanamori-Sato M."/>
            <person name="Honoki R."/>
            <person name="Miyazaki D."/>
            <person name="Mochizuki H."/>
            <person name="Umetsu J."/>
            <person name="Higashi K."/>
            <person name="Shibata D."/>
            <person name="Kamiya Y."/>
            <person name="Sato N."/>
            <person name="Nakamura Y."/>
            <person name="Tabata S."/>
            <person name="Ida S."/>
            <person name="Kurokawa K."/>
            <person name="Ohta H."/>
        </authorList>
    </citation>
    <scope>NUCLEOTIDE SEQUENCE [LARGE SCALE GENOMIC DNA]</scope>
    <source>
        <strain evidence="2 3">NIES-2285</strain>
    </source>
</reference>
<name>A0A1Y1IRD2_KLENI</name>
<keyword evidence="3" id="KW-1185">Reference proteome</keyword>
<dbReference type="AlphaFoldDB" id="A0A1Y1IRD2"/>
<dbReference type="EMBL" id="DF238016">
    <property type="protein sequence ID" value="GAQ92602.1"/>
    <property type="molecule type" value="Genomic_DNA"/>
</dbReference>
<evidence type="ECO:0000313" key="3">
    <source>
        <dbReference type="Proteomes" id="UP000054558"/>
    </source>
</evidence>
<feature type="region of interest" description="Disordered" evidence="1">
    <location>
        <begin position="308"/>
        <end position="333"/>
    </location>
</feature>
<sequence>MAGFLTMRNIFVRPADAALASARRLDAEREKRAMEPARGRDDLAKSTLANLAQVFKQGRVFIRAGGLLAAAIPRAVAAPQPPRVPGLAAATVPAPVTPPGFTTPQAAPLRNPAVTTGGDQRVQPELPGDGGADLRALYLAQSTYASTVVGSHAAVAGPAARATLGGDDPVPVDLTLAGRAVVTEVQRPAPFYGYPVWLGVLLQLGYLEELEQGVFMRRTDRTRWTVHPDLNDLTLQAYKRRTQITIFTRLVRDRELFAQGNEVFNDAVVHERLDTDLERDAAWPELRASGSVPTVAAGGLADDVTVSADVPSEEDDETVASEATDSEFGDTPVASTKSRTLRIDPTRKGRITRQMHEDGSATAVLRQLAKSDVLFACADPAGGVNMWMDRKYYFAHLVPASLLEGGASVSEARAFTADMPSGTAGETTVGAYVVVTPGDNDNVLLGMSVIGKVGLTVNAYKGKMKYYKDWKTRGTTSVRIPAVFEMLYRAAPLSSKIAKEAVVVDARVASVMPQMATPVLKPDMQHANFQYYTYRKRLLEELDLSFDESVMALRQKEATPPPITLAEYTNLRPLN</sequence>
<dbReference type="Proteomes" id="UP000054558">
    <property type="component" value="Unassembled WGS sequence"/>
</dbReference>
<accession>A0A1Y1IRD2</accession>
<gene>
    <name evidence="2" type="ORF">KFL_010670020</name>
</gene>
<proteinExistence type="predicted"/>